<evidence type="ECO:0000256" key="11">
    <source>
        <dbReference type="RuleBase" id="RU004253"/>
    </source>
</evidence>
<comment type="catalytic activity">
    <reaction evidence="7 9 10">
        <text>2-(2-carboxy-4-methylthiazol-5-yl)ethyl phosphate + 4-amino-2-methyl-5-(diphosphooxymethyl)pyrimidine + 2 H(+) = thiamine phosphate + CO2 + diphosphate</text>
        <dbReference type="Rhea" id="RHEA:47848"/>
        <dbReference type="ChEBI" id="CHEBI:15378"/>
        <dbReference type="ChEBI" id="CHEBI:16526"/>
        <dbReference type="ChEBI" id="CHEBI:33019"/>
        <dbReference type="ChEBI" id="CHEBI:37575"/>
        <dbReference type="ChEBI" id="CHEBI:57841"/>
        <dbReference type="ChEBI" id="CHEBI:62890"/>
        <dbReference type="EC" id="2.5.1.3"/>
    </reaction>
</comment>
<comment type="cofactor">
    <cofactor evidence="9">
        <name>Mg(2+)</name>
        <dbReference type="ChEBI" id="CHEBI:18420"/>
    </cofactor>
    <text evidence="9">Binds 1 Mg(2+) ion per subunit.</text>
</comment>
<dbReference type="NCBIfam" id="TIGR00693">
    <property type="entry name" value="thiE"/>
    <property type="match status" value="1"/>
</dbReference>
<dbReference type="PANTHER" id="PTHR20857:SF15">
    <property type="entry name" value="THIAMINE-PHOSPHATE SYNTHASE"/>
    <property type="match status" value="1"/>
</dbReference>
<dbReference type="InterPro" id="IPR013785">
    <property type="entry name" value="Aldolase_TIM"/>
</dbReference>
<evidence type="ECO:0000256" key="4">
    <source>
        <dbReference type="ARBA" id="ARBA00022842"/>
    </source>
</evidence>
<evidence type="ECO:0000313" key="13">
    <source>
        <dbReference type="EMBL" id="MEA5139371.1"/>
    </source>
</evidence>
<feature type="binding site" evidence="9">
    <location>
        <position position="67"/>
    </location>
    <ligand>
        <name>Mg(2+)</name>
        <dbReference type="ChEBI" id="CHEBI:18420"/>
    </ligand>
</feature>
<dbReference type="PANTHER" id="PTHR20857">
    <property type="entry name" value="THIAMINE-PHOSPHATE PYROPHOSPHORYLASE"/>
    <property type="match status" value="1"/>
</dbReference>
<comment type="caution">
    <text evidence="9">Lacks conserved residue(s) required for the propagation of feature annotation.</text>
</comment>
<feature type="binding site" evidence="9">
    <location>
        <begin position="131"/>
        <end position="133"/>
    </location>
    <ligand>
        <name>2-[(2R,5Z)-2-carboxy-4-methylthiazol-5(2H)-ylidene]ethyl phosphate</name>
        <dbReference type="ChEBI" id="CHEBI:62899"/>
    </ligand>
</feature>
<dbReference type="EMBL" id="JAYFUM010000009">
    <property type="protein sequence ID" value="MEA5139371.1"/>
    <property type="molecule type" value="Genomic_DNA"/>
</dbReference>
<sequence>MKISKLHYITQDLAHIPHWEQARLACEGGADWVQLRVKNQDLDTWKQTALKTQAICKTFGATLIINDNVQIAKEIQADGVHLGKTDASPIEARAILGENFIIGGTSNTFEDLAFLHEAKVNYIGLGPFRFTKTKQNLSPILGLEKYQSLLAKCKIAGLNLPIVGIGGVLLSDVENLLLAGLHGIAVSSVINLAEKPSEVTSDFMKALNEKYHVEYCK</sequence>
<evidence type="ECO:0000256" key="7">
    <source>
        <dbReference type="ARBA" id="ARBA00047851"/>
    </source>
</evidence>
<dbReference type="GO" id="GO:0004789">
    <property type="term" value="F:thiamine-phosphate diphosphorylase activity"/>
    <property type="evidence" value="ECO:0007669"/>
    <property type="project" value="UniProtKB-EC"/>
</dbReference>
<keyword evidence="5 9" id="KW-0784">Thiamine biosynthesis</keyword>
<dbReference type="RefSeq" id="WP_323296533.1">
    <property type="nucleotide sequence ID" value="NZ_JAYFUM010000009.1"/>
</dbReference>
<proteinExistence type="inferred from homology"/>
<dbReference type="Proteomes" id="UP001302949">
    <property type="component" value="Unassembled WGS sequence"/>
</dbReference>
<keyword evidence="4 9" id="KW-0460">Magnesium</keyword>
<evidence type="ECO:0000256" key="10">
    <source>
        <dbReference type="RuleBase" id="RU003826"/>
    </source>
</evidence>
<feature type="binding site" evidence="9">
    <location>
        <position position="86"/>
    </location>
    <ligand>
        <name>Mg(2+)</name>
        <dbReference type="ChEBI" id="CHEBI:18420"/>
    </ligand>
</feature>
<dbReference type="InterPro" id="IPR022998">
    <property type="entry name" value="ThiamineP_synth_TenI"/>
</dbReference>
<name>A0ABU5Q956_9BACT</name>
<evidence type="ECO:0000256" key="3">
    <source>
        <dbReference type="ARBA" id="ARBA00022723"/>
    </source>
</evidence>
<evidence type="ECO:0000256" key="8">
    <source>
        <dbReference type="ARBA" id="ARBA00047883"/>
    </source>
</evidence>
<feature type="binding site" evidence="9">
    <location>
        <position position="134"/>
    </location>
    <ligand>
        <name>4-amino-2-methyl-5-(diphosphooxymethyl)pyrimidine</name>
        <dbReference type="ChEBI" id="CHEBI:57841"/>
    </ligand>
</feature>
<comment type="similarity">
    <text evidence="9 10">Belongs to the thiamine-phosphate synthase family.</text>
</comment>
<reference evidence="13 14" key="1">
    <citation type="submission" date="2023-12" db="EMBL/GenBank/DDBJ databases">
        <title>Novel species of the genus Arcicella isolated from rivers.</title>
        <authorList>
            <person name="Lu H."/>
        </authorList>
    </citation>
    <scope>NUCLEOTIDE SEQUENCE [LARGE SCALE GENOMIC DNA]</scope>
    <source>
        <strain evidence="13 14">KCTC 23307</strain>
    </source>
</reference>
<comment type="catalytic activity">
    <reaction evidence="8 9 10">
        <text>2-[(2R,5Z)-2-carboxy-4-methylthiazol-5(2H)-ylidene]ethyl phosphate + 4-amino-2-methyl-5-(diphosphooxymethyl)pyrimidine + 2 H(+) = thiamine phosphate + CO2 + diphosphate</text>
        <dbReference type="Rhea" id="RHEA:47844"/>
        <dbReference type="ChEBI" id="CHEBI:15378"/>
        <dbReference type="ChEBI" id="CHEBI:16526"/>
        <dbReference type="ChEBI" id="CHEBI:33019"/>
        <dbReference type="ChEBI" id="CHEBI:37575"/>
        <dbReference type="ChEBI" id="CHEBI:57841"/>
        <dbReference type="ChEBI" id="CHEBI:62899"/>
        <dbReference type="EC" id="2.5.1.3"/>
    </reaction>
</comment>
<organism evidence="13 14">
    <name type="scientific">Arcicella rigui</name>
    <dbReference type="NCBI Taxonomy" id="797020"/>
    <lineage>
        <taxon>Bacteria</taxon>
        <taxon>Pseudomonadati</taxon>
        <taxon>Bacteroidota</taxon>
        <taxon>Cytophagia</taxon>
        <taxon>Cytophagales</taxon>
        <taxon>Flectobacillaceae</taxon>
        <taxon>Arcicella</taxon>
    </lineage>
</organism>
<evidence type="ECO:0000256" key="9">
    <source>
        <dbReference type="HAMAP-Rule" id="MF_00097"/>
    </source>
</evidence>
<feature type="binding site" evidence="9">
    <location>
        <begin position="34"/>
        <end position="38"/>
    </location>
    <ligand>
        <name>4-amino-2-methyl-5-(diphosphooxymethyl)pyrimidine</name>
        <dbReference type="ChEBI" id="CHEBI:57841"/>
    </ligand>
</feature>
<evidence type="ECO:0000256" key="1">
    <source>
        <dbReference type="ARBA" id="ARBA00005165"/>
    </source>
</evidence>
<evidence type="ECO:0000256" key="5">
    <source>
        <dbReference type="ARBA" id="ARBA00022977"/>
    </source>
</evidence>
<protein>
    <recommendedName>
        <fullName evidence="9">Thiamine-phosphate synthase</fullName>
        <shortName evidence="9">TP synthase</shortName>
        <shortName evidence="9">TPS</shortName>
        <ecNumber evidence="9">2.5.1.3</ecNumber>
    </recommendedName>
    <alternativeName>
        <fullName evidence="9">Thiamine-phosphate pyrophosphorylase</fullName>
        <shortName evidence="9">TMP pyrophosphorylase</shortName>
        <shortName evidence="9">TMP-PPase</shortName>
    </alternativeName>
</protein>
<evidence type="ECO:0000259" key="12">
    <source>
        <dbReference type="Pfam" id="PF02581"/>
    </source>
</evidence>
<keyword evidence="14" id="KW-1185">Reference proteome</keyword>
<evidence type="ECO:0000313" key="14">
    <source>
        <dbReference type="Proteomes" id="UP001302949"/>
    </source>
</evidence>
<dbReference type="SUPFAM" id="SSF51391">
    <property type="entry name" value="Thiamin phosphate synthase"/>
    <property type="match status" value="1"/>
</dbReference>
<dbReference type="NCBIfam" id="NF000736">
    <property type="entry name" value="PRK00043.2-3"/>
    <property type="match status" value="1"/>
</dbReference>
<dbReference type="CDD" id="cd00564">
    <property type="entry name" value="TMP_TenI"/>
    <property type="match status" value="1"/>
</dbReference>
<feature type="binding site" evidence="9">
    <location>
        <position position="105"/>
    </location>
    <ligand>
        <name>4-amino-2-methyl-5-(diphosphooxymethyl)pyrimidine</name>
        <dbReference type="ChEBI" id="CHEBI:57841"/>
    </ligand>
</feature>
<comment type="function">
    <text evidence="9">Condenses 4-methyl-5-(beta-hydroxyethyl)thiazole monophosphate (THZ-P) and 2-methyl-4-amino-5-hydroxymethyl pyrimidine pyrophosphate (HMP-PP) to form thiamine monophosphate (TMP).</text>
</comment>
<comment type="catalytic activity">
    <reaction evidence="6 9 10">
        <text>4-methyl-5-(2-phosphooxyethyl)-thiazole + 4-amino-2-methyl-5-(diphosphooxymethyl)pyrimidine + H(+) = thiamine phosphate + diphosphate</text>
        <dbReference type="Rhea" id="RHEA:22328"/>
        <dbReference type="ChEBI" id="CHEBI:15378"/>
        <dbReference type="ChEBI" id="CHEBI:33019"/>
        <dbReference type="ChEBI" id="CHEBI:37575"/>
        <dbReference type="ChEBI" id="CHEBI:57841"/>
        <dbReference type="ChEBI" id="CHEBI:58296"/>
        <dbReference type="EC" id="2.5.1.3"/>
    </reaction>
</comment>
<accession>A0ABU5Q956</accession>
<evidence type="ECO:0000256" key="6">
    <source>
        <dbReference type="ARBA" id="ARBA00047334"/>
    </source>
</evidence>
<keyword evidence="3 9" id="KW-0479">Metal-binding</keyword>
<dbReference type="InterPro" id="IPR034291">
    <property type="entry name" value="TMP_synthase"/>
</dbReference>
<feature type="binding site" evidence="9">
    <location>
        <position position="167"/>
    </location>
    <ligand>
        <name>2-[(2R,5Z)-2-carboxy-4-methylthiazol-5(2H)-ylidene]ethyl phosphate</name>
        <dbReference type="ChEBI" id="CHEBI:62899"/>
    </ligand>
</feature>
<feature type="domain" description="Thiamine phosphate synthase/TenI" evidence="12">
    <location>
        <begin position="16"/>
        <end position="190"/>
    </location>
</feature>
<keyword evidence="2 9" id="KW-0808">Transferase</keyword>
<dbReference type="HAMAP" id="MF_00097">
    <property type="entry name" value="TMP_synthase"/>
    <property type="match status" value="1"/>
</dbReference>
<evidence type="ECO:0000256" key="2">
    <source>
        <dbReference type="ARBA" id="ARBA00022679"/>
    </source>
</evidence>
<dbReference type="Gene3D" id="3.20.20.70">
    <property type="entry name" value="Aldolase class I"/>
    <property type="match status" value="1"/>
</dbReference>
<dbReference type="Pfam" id="PF02581">
    <property type="entry name" value="TMP-TENI"/>
    <property type="match status" value="1"/>
</dbReference>
<gene>
    <name evidence="9" type="primary">thiE</name>
    <name evidence="13" type="ORF">VB248_09505</name>
</gene>
<comment type="pathway">
    <text evidence="1 9 11">Cofactor biosynthesis; thiamine diphosphate biosynthesis; thiamine phosphate from 4-amino-2-methyl-5-diphosphomethylpyrimidine and 4-methyl-5-(2-phosphoethyl)-thiazole: step 1/1.</text>
</comment>
<dbReference type="InterPro" id="IPR036206">
    <property type="entry name" value="ThiamineP_synth_sf"/>
</dbReference>
<feature type="binding site" evidence="9">
    <location>
        <position position="66"/>
    </location>
    <ligand>
        <name>4-amino-2-methyl-5-(diphosphooxymethyl)pyrimidine</name>
        <dbReference type="ChEBI" id="CHEBI:57841"/>
    </ligand>
</feature>
<dbReference type="EC" id="2.5.1.3" evidence="9"/>
<comment type="caution">
    <text evidence="13">The sequence shown here is derived from an EMBL/GenBank/DDBJ whole genome shotgun (WGS) entry which is preliminary data.</text>
</comment>